<evidence type="ECO:0000313" key="3">
    <source>
        <dbReference type="EMBL" id="GAC16125.1"/>
    </source>
</evidence>
<name>K6YY08_9ALTE</name>
<evidence type="ECO:0000259" key="2">
    <source>
        <dbReference type="Pfam" id="PF14240"/>
    </source>
</evidence>
<evidence type="ECO:0000256" key="1">
    <source>
        <dbReference type="SAM" id="MobiDB-lite"/>
    </source>
</evidence>
<comment type="caution">
    <text evidence="3">The sequence shown here is derived from an EMBL/GenBank/DDBJ whole genome shotgun (WGS) entry which is preliminary data.</text>
</comment>
<dbReference type="STRING" id="1127673.GLIP_3512"/>
<organism evidence="3 4">
    <name type="scientific">Aliiglaciecola lipolytica E3</name>
    <dbReference type="NCBI Taxonomy" id="1127673"/>
    <lineage>
        <taxon>Bacteria</taxon>
        <taxon>Pseudomonadati</taxon>
        <taxon>Pseudomonadota</taxon>
        <taxon>Gammaproteobacteria</taxon>
        <taxon>Alteromonadales</taxon>
        <taxon>Alteromonadaceae</taxon>
        <taxon>Aliiglaciecola</taxon>
    </lineage>
</organism>
<dbReference type="Pfam" id="PF14240">
    <property type="entry name" value="YHYH"/>
    <property type="match status" value="1"/>
</dbReference>
<protein>
    <recommendedName>
        <fullName evidence="2">YHYH domain-containing protein</fullName>
    </recommendedName>
</protein>
<gene>
    <name evidence="3" type="ORF">GLIP_3512</name>
</gene>
<dbReference type="Proteomes" id="UP000006334">
    <property type="component" value="Unassembled WGS sequence"/>
</dbReference>
<keyword evidence="4" id="KW-1185">Reference proteome</keyword>
<accession>K6YY08</accession>
<reference evidence="3 4" key="1">
    <citation type="journal article" date="2017" name="Antonie Van Leeuwenhoek">
        <title>Rhizobium rhizosphaerae sp. nov., a novel species isolated from rice rhizosphere.</title>
        <authorList>
            <person name="Zhao J.J."/>
            <person name="Zhang J."/>
            <person name="Zhang R.J."/>
            <person name="Zhang C.W."/>
            <person name="Yin H.Q."/>
            <person name="Zhang X.X."/>
        </authorList>
    </citation>
    <scope>NUCLEOTIDE SEQUENCE [LARGE SCALE GENOMIC DNA]</scope>
    <source>
        <strain evidence="3 4">E3</strain>
    </source>
</reference>
<feature type="domain" description="YHYH" evidence="2">
    <location>
        <begin position="167"/>
        <end position="262"/>
    </location>
</feature>
<proteinExistence type="predicted"/>
<dbReference type="eggNOG" id="COG1881">
    <property type="taxonomic scope" value="Bacteria"/>
</dbReference>
<dbReference type="AlphaFoldDB" id="K6YY08"/>
<dbReference type="InterPro" id="IPR025924">
    <property type="entry name" value="YHYH_dom"/>
</dbReference>
<dbReference type="EMBL" id="BAEN01000065">
    <property type="protein sequence ID" value="GAC16125.1"/>
    <property type="molecule type" value="Genomic_DNA"/>
</dbReference>
<evidence type="ECO:0000313" key="4">
    <source>
        <dbReference type="Proteomes" id="UP000006334"/>
    </source>
</evidence>
<feature type="region of interest" description="Disordered" evidence="1">
    <location>
        <begin position="1"/>
        <end position="20"/>
    </location>
</feature>
<sequence length="310" mass="32993">MVLSACGGSSQTDNETINEDNTTTVQSTFNPDNFHVGALLQTPTTESCTLSGGTVTTCYRVTIPGEPVTNEIGPFCPPTIYSDASEGGIWFDGSGEVYDIDGEFILNLDTLYGSDWQLYDPDTGLVNVTDTQAACEGAARPNVAEEYQNHCVECSLSYLESAVEQTYLIPVEPVALANPNSIGGDNLGITLNGVVLAPPAPVSAILAANTIAAFDDCGGHINPFEGYHYHASTGCTETLLQSDNHASLLGYALDGYGIYGMRNLAGEEDYDLDECRGHSDESRGYHYHSASAGENMFIGCFHGEQGSLVH</sequence>